<sequence>LASFSTVTLWTLTALGLTPSHSNAKTFLAIWRHVGFHMGVSPTILRQYFSNINASDRFLSSMVIHLFSPDGETDTASLNAPTMPILVATTSCPPLYNTLEWNCAVTHRLLGHKLATYLKVPEPSWSMNMKLCIILAVQVVPVIFSRYYGKNTWRGWLEKRRHVYGVGMAMTLQSNLGMRRTKFRLDGKDKSHWDDVAPDLEGAARATRQFREVLAEMFAVLVGVGFLIAYATWRFQAYLIPVHFHSV</sequence>
<evidence type="ECO:0000256" key="2">
    <source>
        <dbReference type="SAM" id="SignalP"/>
    </source>
</evidence>
<keyword evidence="1" id="KW-0472">Membrane</keyword>
<dbReference type="InterPro" id="IPR037473">
    <property type="entry name" value="Lcp-like"/>
</dbReference>
<keyword evidence="2" id="KW-0732">Signal</keyword>
<comment type="caution">
    <text evidence="3">The sequence shown here is derived from an EMBL/GenBank/DDBJ whole genome shotgun (WGS) entry which is preliminary data.</text>
</comment>
<dbReference type="Proteomes" id="UP000017559">
    <property type="component" value="Unassembled WGS sequence"/>
</dbReference>
<protein>
    <submittedName>
        <fullName evidence="3">Uncharacterized protein</fullName>
    </submittedName>
</protein>
<evidence type="ECO:0000313" key="4">
    <source>
        <dbReference type="Proteomes" id="UP000017559"/>
    </source>
</evidence>
<proteinExistence type="predicted"/>
<organism evidence="3 4">
    <name type="scientific">Moniliophthora roreri (strain MCA 2997)</name>
    <name type="common">Cocoa frosty pod rot fungus</name>
    <name type="synonym">Crinipellis roreri</name>
    <dbReference type="NCBI Taxonomy" id="1381753"/>
    <lineage>
        <taxon>Eukaryota</taxon>
        <taxon>Fungi</taxon>
        <taxon>Dikarya</taxon>
        <taxon>Basidiomycota</taxon>
        <taxon>Agaricomycotina</taxon>
        <taxon>Agaricomycetes</taxon>
        <taxon>Agaricomycetidae</taxon>
        <taxon>Agaricales</taxon>
        <taxon>Marasmiineae</taxon>
        <taxon>Marasmiaceae</taxon>
        <taxon>Moniliophthora</taxon>
    </lineage>
</organism>
<evidence type="ECO:0000313" key="3">
    <source>
        <dbReference type="EMBL" id="ESK88442.1"/>
    </source>
</evidence>
<feature type="non-terminal residue" evidence="3">
    <location>
        <position position="1"/>
    </location>
</feature>
<dbReference type="STRING" id="1381753.V2X3R1"/>
<dbReference type="PANTHER" id="PTHR37539">
    <property type="entry name" value="SECRETED PROTEIN-RELATED"/>
    <property type="match status" value="1"/>
</dbReference>
<dbReference type="PANTHER" id="PTHR37539:SF1">
    <property type="entry name" value="ER-BOUND OXYGENASE MPAB_MPAB'_RUBBER OXYGENASE CATALYTIC DOMAIN-CONTAINING PROTEIN"/>
    <property type="match status" value="1"/>
</dbReference>
<gene>
    <name evidence="3" type="ORF">Moror_14678</name>
</gene>
<keyword evidence="1" id="KW-0812">Transmembrane</keyword>
<evidence type="ECO:0000256" key="1">
    <source>
        <dbReference type="SAM" id="Phobius"/>
    </source>
</evidence>
<reference evidence="3 4" key="1">
    <citation type="journal article" date="2014" name="BMC Genomics">
        <title>Genome and secretome analysis of the hemibiotrophic fungal pathogen, Moniliophthora roreri, which causes frosty pod rot disease of cacao: mechanisms of the biotrophic and necrotrophic phases.</title>
        <authorList>
            <person name="Meinhardt L.W."/>
            <person name="Costa G.G.L."/>
            <person name="Thomazella D.P.T."/>
            <person name="Teixeira P.J.P.L."/>
            <person name="Carazzolle M.F."/>
            <person name="Schuster S.C."/>
            <person name="Carlson J.E."/>
            <person name="Guiltinan M.J."/>
            <person name="Mieczkowski P."/>
            <person name="Farmer A."/>
            <person name="Ramaraj T."/>
            <person name="Crozier J."/>
            <person name="Davis R.E."/>
            <person name="Shao J."/>
            <person name="Melnick R.L."/>
            <person name="Pereira G.A.G."/>
            <person name="Bailey B.A."/>
        </authorList>
    </citation>
    <scope>NUCLEOTIDE SEQUENCE [LARGE SCALE GENOMIC DNA]</scope>
    <source>
        <strain evidence="3 4">MCA 2997</strain>
    </source>
</reference>
<dbReference type="AlphaFoldDB" id="V2X3R1"/>
<keyword evidence="4" id="KW-1185">Reference proteome</keyword>
<name>V2X3R1_MONRO</name>
<feature type="transmembrane region" description="Helical" evidence="1">
    <location>
        <begin position="213"/>
        <end position="233"/>
    </location>
</feature>
<feature type="chain" id="PRO_5004713418" evidence="2">
    <location>
        <begin position="25"/>
        <end position="247"/>
    </location>
</feature>
<dbReference type="HOGENOM" id="CLU_1126830_0_0_1"/>
<dbReference type="KEGG" id="mrr:Moror_14678"/>
<dbReference type="OrthoDB" id="6361347at2759"/>
<feature type="signal peptide" evidence="2">
    <location>
        <begin position="1"/>
        <end position="24"/>
    </location>
</feature>
<dbReference type="EMBL" id="AWSO01000646">
    <property type="protein sequence ID" value="ESK88442.1"/>
    <property type="molecule type" value="Genomic_DNA"/>
</dbReference>
<keyword evidence="1" id="KW-1133">Transmembrane helix</keyword>
<accession>V2X3R1</accession>